<keyword evidence="2" id="KW-0732">Signal</keyword>
<dbReference type="Proteomes" id="UP001152320">
    <property type="component" value="Chromosome 21"/>
</dbReference>
<feature type="chain" id="PRO_5040368425" description="CUB domain-containing protein" evidence="2">
    <location>
        <begin position="19"/>
        <end position="462"/>
    </location>
</feature>
<keyword evidence="1" id="KW-1133">Transmembrane helix</keyword>
<keyword evidence="1" id="KW-0812">Transmembrane</keyword>
<comment type="caution">
    <text evidence="3">The sequence shown here is derived from an EMBL/GenBank/DDBJ whole genome shotgun (WGS) entry which is preliminary data.</text>
</comment>
<sequence length="462" mass="52105">MKIPPFAFIAFCCHLTLGEENWKFVFTSTISSYRLRNHFYALQRKNVSLICKHTYGSENCSTLNVYKGIDQENALAIVGDGRLMTTTSARYSMSLGDEGGQRRCKLFMYDVRKSDSSPYVCSSLQIMGNMSARVVSNLADLLVVEQRDPPNFCDLISGVEGVFFTGDDLTLRCPNRSKLKIKFKKRDGRDLRELDYHTCVPMDDHFCSLSVENMNANLNGSSVSCTDGAGRDFCEHIPQIRVFDDLTVFIDFLEWNEKELYVTVACRSIPSLLSPVEWEIFGTNVTMERREDLHQLRINFKNLSKEMEIELEVSCEIQIGTKSSKTLAVYGSTSFTSVQTPLDVTTPFNKLSTVGLQRKGTTQGTPIYAISIGCVVTVFIILVVIFFFVIKGRKKKKEIQFPAKESTEAAEQDGYYGNVESISCHIMQARNVNANTYSNVPKTIDCSETNESFYQNCSSPKM</sequence>
<proteinExistence type="predicted"/>
<dbReference type="Gene3D" id="2.60.40.10">
    <property type="entry name" value="Immunoglobulins"/>
    <property type="match status" value="1"/>
</dbReference>
<keyword evidence="4" id="KW-1185">Reference proteome</keyword>
<feature type="signal peptide" evidence="2">
    <location>
        <begin position="1"/>
        <end position="18"/>
    </location>
</feature>
<evidence type="ECO:0000256" key="2">
    <source>
        <dbReference type="SAM" id="SignalP"/>
    </source>
</evidence>
<accession>A0A9Q1BE98</accession>
<evidence type="ECO:0000313" key="4">
    <source>
        <dbReference type="Proteomes" id="UP001152320"/>
    </source>
</evidence>
<gene>
    <name evidence="3" type="ORF">HOLleu_39335</name>
</gene>
<evidence type="ECO:0008006" key="5">
    <source>
        <dbReference type="Google" id="ProtNLM"/>
    </source>
</evidence>
<dbReference type="InterPro" id="IPR013783">
    <property type="entry name" value="Ig-like_fold"/>
</dbReference>
<keyword evidence="1" id="KW-0472">Membrane</keyword>
<reference evidence="3" key="1">
    <citation type="submission" date="2021-10" db="EMBL/GenBank/DDBJ databases">
        <title>Tropical sea cucumber genome reveals ecological adaptation and Cuvierian tubules defense mechanism.</title>
        <authorList>
            <person name="Chen T."/>
        </authorList>
    </citation>
    <scope>NUCLEOTIDE SEQUENCE</scope>
    <source>
        <strain evidence="3">Nanhai2018</strain>
        <tissue evidence="3">Muscle</tissue>
    </source>
</reference>
<name>A0A9Q1BE98_HOLLE</name>
<evidence type="ECO:0000256" key="1">
    <source>
        <dbReference type="SAM" id="Phobius"/>
    </source>
</evidence>
<evidence type="ECO:0000313" key="3">
    <source>
        <dbReference type="EMBL" id="KAJ8021979.1"/>
    </source>
</evidence>
<feature type="transmembrane region" description="Helical" evidence="1">
    <location>
        <begin position="367"/>
        <end position="390"/>
    </location>
</feature>
<protein>
    <recommendedName>
        <fullName evidence="5">CUB domain-containing protein</fullName>
    </recommendedName>
</protein>
<organism evidence="3 4">
    <name type="scientific">Holothuria leucospilota</name>
    <name type="common">Black long sea cucumber</name>
    <name type="synonym">Mertensiothuria leucospilota</name>
    <dbReference type="NCBI Taxonomy" id="206669"/>
    <lineage>
        <taxon>Eukaryota</taxon>
        <taxon>Metazoa</taxon>
        <taxon>Echinodermata</taxon>
        <taxon>Eleutherozoa</taxon>
        <taxon>Echinozoa</taxon>
        <taxon>Holothuroidea</taxon>
        <taxon>Aspidochirotacea</taxon>
        <taxon>Aspidochirotida</taxon>
        <taxon>Holothuriidae</taxon>
        <taxon>Holothuria</taxon>
    </lineage>
</organism>
<dbReference type="AlphaFoldDB" id="A0A9Q1BE98"/>
<dbReference type="EMBL" id="JAIZAY010000021">
    <property type="protein sequence ID" value="KAJ8021979.1"/>
    <property type="molecule type" value="Genomic_DNA"/>
</dbReference>